<dbReference type="EMBL" id="JAPHNI010000557">
    <property type="protein sequence ID" value="KAJ8109900.1"/>
    <property type="molecule type" value="Genomic_DNA"/>
</dbReference>
<accession>A0ACC2I3P4</accession>
<evidence type="ECO:0000313" key="2">
    <source>
        <dbReference type="Proteomes" id="UP001153331"/>
    </source>
</evidence>
<evidence type="ECO:0000313" key="1">
    <source>
        <dbReference type="EMBL" id="KAJ8109900.1"/>
    </source>
</evidence>
<sequence>MDTLPRELLDAVLHWLADYDFPDSARFPVLDDASRQSILNARLVGRCFCYSKTLSDLFIAVLEETPFMWVREQTPNLLEVSRSKLAGQMKTLSLCGMNNPSAPSRWATPNITRVLRRFVSVRHLRYYPISPKCFRTSWPGRKFKSDVGPARQWGYPPDNDVIHSWLSQQEEPEWICGMVMNNIINGGLALESVTFPLFGNRASYCGIQVATAHFPSALKRLTVSLTDRYHDIALFEPWLVGLRNLTFLEVAISRNPDSLRPWSSFASCRRLVVMMARTAREQLPRLEELRLMADNQICFSEHDLLTGLDMFPNLRKLGLAHILIKSQLNNATSWESFIKQLIPRHLERLWLLDPRNLWTGGHMGHAGSYRTVKYKADDSFRAVANQVRLIDTNSIWAEGSEPPKRRDFDYPGFVLFEQTSVGRPL</sequence>
<organism evidence="1 2">
    <name type="scientific">Boeremia exigua</name>
    <dbReference type="NCBI Taxonomy" id="749465"/>
    <lineage>
        <taxon>Eukaryota</taxon>
        <taxon>Fungi</taxon>
        <taxon>Dikarya</taxon>
        <taxon>Ascomycota</taxon>
        <taxon>Pezizomycotina</taxon>
        <taxon>Dothideomycetes</taxon>
        <taxon>Pleosporomycetidae</taxon>
        <taxon>Pleosporales</taxon>
        <taxon>Pleosporineae</taxon>
        <taxon>Didymellaceae</taxon>
        <taxon>Boeremia</taxon>
    </lineage>
</organism>
<comment type="caution">
    <text evidence="1">The sequence shown here is derived from an EMBL/GenBank/DDBJ whole genome shotgun (WGS) entry which is preliminary data.</text>
</comment>
<name>A0ACC2I3P4_9PLEO</name>
<gene>
    <name evidence="1" type="ORF">OPT61_g7113</name>
</gene>
<reference evidence="1" key="1">
    <citation type="submission" date="2022-11" db="EMBL/GenBank/DDBJ databases">
        <title>Genome Sequence of Boeremia exigua.</title>
        <authorList>
            <person name="Buettner E."/>
        </authorList>
    </citation>
    <scope>NUCLEOTIDE SEQUENCE</scope>
    <source>
        <strain evidence="1">CU02</strain>
    </source>
</reference>
<proteinExistence type="predicted"/>
<protein>
    <submittedName>
        <fullName evidence="1">Uncharacterized protein</fullName>
    </submittedName>
</protein>
<dbReference type="Proteomes" id="UP001153331">
    <property type="component" value="Unassembled WGS sequence"/>
</dbReference>
<keyword evidence="2" id="KW-1185">Reference proteome</keyword>